<evidence type="ECO:0000256" key="1">
    <source>
        <dbReference type="SAM" id="MobiDB-lite"/>
    </source>
</evidence>
<dbReference type="Proteomes" id="UP000036834">
    <property type="component" value="Unassembled WGS sequence"/>
</dbReference>
<dbReference type="InterPro" id="IPR019198">
    <property type="entry name" value="Beta_propeller_containing"/>
</dbReference>
<organism evidence="4 5">
    <name type="scientific">Brevibacillus reuszeri</name>
    <dbReference type="NCBI Taxonomy" id="54915"/>
    <lineage>
        <taxon>Bacteria</taxon>
        <taxon>Bacillati</taxon>
        <taxon>Bacillota</taxon>
        <taxon>Bacilli</taxon>
        <taxon>Bacillales</taxon>
        <taxon>Paenibacillaceae</taxon>
        <taxon>Brevibacillus</taxon>
    </lineage>
</organism>
<dbReference type="PATRIC" id="fig|54915.3.peg.3398"/>
<accession>A0A0K9YRL7</accession>
<reference evidence="4" key="2">
    <citation type="submission" date="2015-07" db="EMBL/GenBank/DDBJ databases">
        <title>MeaNS - Measles Nucleotide Surveillance Program.</title>
        <authorList>
            <person name="Tran T."/>
            <person name="Druce J."/>
        </authorList>
    </citation>
    <scope>NUCLEOTIDE SEQUENCE</scope>
    <source>
        <strain evidence="4">DSM 9887</strain>
    </source>
</reference>
<keyword evidence="2" id="KW-0732">Signal</keyword>
<feature type="signal peptide" evidence="2">
    <location>
        <begin position="1"/>
        <end position="23"/>
    </location>
</feature>
<evidence type="ECO:0000256" key="2">
    <source>
        <dbReference type="SAM" id="SignalP"/>
    </source>
</evidence>
<keyword evidence="6" id="KW-1185">Reference proteome</keyword>
<reference evidence="3 6" key="3">
    <citation type="submission" date="2019-06" db="EMBL/GenBank/DDBJ databases">
        <title>Whole genome shotgun sequence of Brevibacillus reuszeri NBRC 15719.</title>
        <authorList>
            <person name="Hosoyama A."/>
            <person name="Uohara A."/>
            <person name="Ohji S."/>
            <person name="Ichikawa N."/>
        </authorList>
    </citation>
    <scope>NUCLEOTIDE SEQUENCE [LARGE SCALE GENOMIC DNA]</scope>
    <source>
        <strain evidence="3 6">NBRC 15719</strain>
    </source>
</reference>
<evidence type="ECO:0008006" key="7">
    <source>
        <dbReference type="Google" id="ProtNLM"/>
    </source>
</evidence>
<dbReference type="EMBL" id="LGIQ01000009">
    <property type="protein sequence ID" value="KNB71348.1"/>
    <property type="molecule type" value="Genomic_DNA"/>
</dbReference>
<dbReference type="EMBL" id="BJON01000002">
    <property type="protein sequence ID" value="GED66374.1"/>
    <property type="molecule type" value="Genomic_DNA"/>
</dbReference>
<evidence type="ECO:0000313" key="5">
    <source>
        <dbReference type="Proteomes" id="UP000036834"/>
    </source>
</evidence>
<gene>
    <name evidence="4" type="ORF">ADS79_21330</name>
    <name evidence="3" type="ORF">BRE01_00760</name>
</gene>
<dbReference type="Pfam" id="PF09826">
    <property type="entry name" value="Beta_propel"/>
    <property type="match status" value="1"/>
</dbReference>
<evidence type="ECO:0000313" key="4">
    <source>
        <dbReference type="EMBL" id="KNB71348.1"/>
    </source>
</evidence>
<dbReference type="AlphaFoldDB" id="A0A0K9YRL7"/>
<comment type="caution">
    <text evidence="4">The sequence shown here is derived from an EMBL/GenBank/DDBJ whole genome shotgun (WGS) entry which is preliminary data.</text>
</comment>
<protein>
    <recommendedName>
        <fullName evidence="7">Beta propeller domain-containing protein</fullName>
    </recommendedName>
</protein>
<proteinExistence type="predicted"/>
<reference evidence="5" key="1">
    <citation type="submission" date="2015-07" db="EMBL/GenBank/DDBJ databases">
        <title>Genome sequencing project for genomic taxonomy and phylogenomics of Bacillus-like bacteria.</title>
        <authorList>
            <person name="Liu B."/>
            <person name="Wang J."/>
            <person name="Zhu Y."/>
            <person name="Liu G."/>
            <person name="Chen Q."/>
            <person name="Chen Z."/>
            <person name="Lan J."/>
            <person name="Che J."/>
            <person name="Ge C."/>
            <person name="Shi H."/>
            <person name="Pan Z."/>
            <person name="Liu X."/>
        </authorList>
    </citation>
    <scope>NUCLEOTIDE SEQUENCE [LARGE SCALE GENOMIC DNA]</scope>
    <source>
        <strain evidence="5">DSM 9887</strain>
    </source>
</reference>
<feature type="chain" id="PRO_5038662861" description="Beta propeller domain-containing protein" evidence="2">
    <location>
        <begin position="24"/>
        <end position="661"/>
    </location>
</feature>
<feature type="region of interest" description="Disordered" evidence="1">
    <location>
        <begin position="80"/>
        <end position="99"/>
    </location>
</feature>
<evidence type="ECO:0000313" key="3">
    <source>
        <dbReference type="EMBL" id="GED66374.1"/>
    </source>
</evidence>
<dbReference type="STRING" id="54915.ADS79_21330"/>
<evidence type="ECO:0000313" key="6">
    <source>
        <dbReference type="Proteomes" id="UP000319578"/>
    </source>
</evidence>
<feature type="compositionally biased region" description="Low complexity" evidence="1">
    <location>
        <begin position="80"/>
        <end position="89"/>
    </location>
</feature>
<dbReference type="Proteomes" id="UP000319578">
    <property type="component" value="Unassembled WGS sequence"/>
</dbReference>
<dbReference type="OrthoDB" id="9778998at2"/>
<dbReference type="RefSeq" id="WP_049740381.1">
    <property type="nucleotide sequence ID" value="NZ_BJON01000002.1"/>
</dbReference>
<name>A0A0K9YRL7_9BACL</name>
<sequence>MRKRRAGLLSAAFFLALTPFLYANGVLKEPTASAADKAELPAVGSYENLKKLLQVSNSGIMYKYNTLALENVPSPVAAAPAMAGESGSADSPASYSTTNTQVQGVDEADIVKTDGNYLYQATNAEVRIVKAFPVNELRVESRITYENGLFQPLEMYVDEERLVVIGQATQAASAPAPTTSTSSVQAYKIGIPWYPEKQTVKALIYDLADKKHPQLTRQVEVEGQYLSSRKIGPSLYMTANNYVNTYRILQEQGEIPGPIYRDSTQGDGYKTIPYSDIRYFPERIQPDYLMVAGVNLDDPKQKMSINTYLGAGENTYASKENLYVAVTEYKAAPLPVQSKESFAPEIIIAPTNEINTNVYRFAMDQGTLTYAGKGSVPGRILNQFSLDEHDGYLRVATTNGEMWRTDEYTSKNNLYVLDNNLSIYGKLEGIAPGERIYSVRFMGDRAYMVTFKNVDPLFVLDLTKPKTPTVLGALKIPGYSDYLHPYDENHIIGFGKEAESDKDMAYYQGMKVALFDVSDVSHPKEKFKTVIGDRGTDSELLYNHKALLFSKDQDLLAFPVTVYEWTAEQKAANNIRDYGRFTFQGAYVYHLDLQSGFTLANKITHLDEQDMKKAGDGWYQTEKNISRILTIDDTIYTVSDSYVKAHQLSTKRQVGTLPLTK</sequence>